<evidence type="ECO:0000259" key="17">
    <source>
        <dbReference type="PROSITE" id="PS51194"/>
    </source>
</evidence>
<keyword evidence="10 15" id="KW-0234">DNA repair</keyword>
<feature type="domain" description="Helicase C-terminal" evidence="17">
    <location>
        <begin position="466"/>
        <end position="639"/>
    </location>
</feature>
<dbReference type="Gene3D" id="3.40.50.300">
    <property type="entry name" value="P-loop containing nucleotide triphosphate hydrolases"/>
    <property type="match status" value="2"/>
</dbReference>
<dbReference type="EC" id="5.6.2.4" evidence="13 15"/>
<keyword evidence="8" id="KW-0238">DNA-binding</keyword>
<dbReference type="InterPro" id="IPR045562">
    <property type="entry name" value="RecG_dom3_C"/>
</dbReference>
<keyword evidence="6 15" id="KW-0347">Helicase</keyword>
<comment type="catalytic activity">
    <reaction evidence="12 15">
        <text>Couples ATP hydrolysis with the unwinding of duplex DNA by translocating in the 3'-5' direction.</text>
        <dbReference type="EC" id="5.6.2.4"/>
    </reaction>
</comment>
<keyword evidence="4 15" id="KW-0227">DNA damage</keyword>
<dbReference type="CDD" id="cd04488">
    <property type="entry name" value="RecG_wedge_OBF"/>
    <property type="match status" value="1"/>
</dbReference>
<evidence type="ECO:0000256" key="3">
    <source>
        <dbReference type="ARBA" id="ARBA00022741"/>
    </source>
</evidence>
<dbReference type="GO" id="GO:0016887">
    <property type="term" value="F:ATP hydrolysis activity"/>
    <property type="evidence" value="ECO:0007669"/>
    <property type="project" value="RHEA"/>
</dbReference>
<evidence type="ECO:0000256" key="4">
    <source>
        <dbReference type="ARBA" id="ARBA00022763"/>
    </source>
</evidence>
<evidence type="ECO:0000313" key="18">
    <source>
        <dbReference type="EMBL" id="KKU98769.1"/>
    </source>
</evidence>
<evidence type="ECO:0000256" key="15">
    <source>
        <dbReference type="RuleBase" id="RU363016"/>
    </source>
</evidence>
<comment type="function">
    <text evidence="15">Plays a critical role in recombination and DNA repair. Helps process Holliday junction intermediates to mature products by catalyzing branch migration. Has replication fork regression activity, unwinds stalled or blocked replication forks to make a HJ that can be resolved. Has a DNA unwinding activity characteristic of a DNA helicase with 3'-5' polarity.</text>
</comment>
<evidence type="ECO:0000256" key="1">
    <source>
        <dbReference type="ARBA" id="ARBA00007504"/>
    </source>
</evidence>
<keyword evidence="7 15" id="KW-0067">ATP-binding</keyword>
<dbReference type="PATRIC" id="fig|1618666.3.peg.414"/>
<sequence length="705" mass="79781">MIQLGAPLSEVYGIGPRFLSKLKNLGIQNVRDLLWHFPTRYEDFSQIYAIRDLEPNQEATIQGVIKEIGGRRTWRKHLYIVEALVSDETGSIRAVWFNQPYIKNILQPGRIANFSGKVVVSNEEIYLSNPVYELVSDWRETKHTGRIVPIYPETRGLTSKGLRYLIKPVLDELEKLRDFIPHDILKNKNLPEINEALQAVHFPENLEEAVAAKRRFAFEDLLLLEFTVLTEKLKIAKEKAMPLKFKIEEIKEILSKLPFELTETQKKSLWEILKDLNKTQPMNRLLQGDVGSGKTVIAAVAALVAAKNGAQTAFMAPTEILARQHYGTLKKIFSELGAEIGLLTSSEAKIFYGHRLESSIKKPDFLKEISNGKIKISVGTHALIQKNVSFLNLALVVIDEQHRFGVKQRKELVGGKNLVPHLLSMSATPIPRTLSLTLFGDLDLSLITELPKNRKPIITKVVAPENREKAYAFIRGQVKRDRQVFVICPRIEPGEKNETDTGKLEIKSVKEEFEKLAKKIFPDLRVSVLHGKMASKEKERTMSAFAKASADKRERIDILVATSVVEVGVDVPNATIMMIEGADRFGLAQLYQFRGRVGRGEHQSFCFLFTDSSSKTTRRRLESIVKAKNGFELAERDLAIRGPGEFLGTIQTGMPDLAMKALQNLELVKDAREEALAILKKDPSLKNFTALRERLTDFKKETHWE</sequence>
<keyword evidence="9 15" id="KW-0233">DNA recombination</keyword>
<dbReference type="InterPro" id="IPR011545">
    <property type="entry name" value="DEAD/DEAH_box_helicase_dom"/>
</dbReference>
<protein>
    <recommendedName>
        <fullName evidence="2 15">ATP-dependent DNA helicase RecG</fullName>
        <ecNumber evidence="13 15">5.6.2.4</ecNumber>
    </recommendedName>
</protein>
<keyword evidence="11" id="KW-0413">Isomerase</keyword>
<dbReference type="SMART" id="SM00487">
    <property type="entry name" value="DEXDc"/>
    <property type="match status" value="1"/>
</dbReference>
<name>A0A0G1UWZ9_9BACT</name>
<dbReference type="PANTHER" id="PTHR47964">
    <property type="entry name" value="ATP-DEPENDENT DNA HELICASE HOMOLOG RECG, CHLOROPLASTIC"/>
    <property type="match status" value="1"/>
</dbReference>
<dbReference type="InterPro" id="IPR012340">
    <property type="entry name" value="NA-bd_OB-fold"/>
</dbReference>
<dbReference type="Gene3D" id="2.40.50.140">
    <property type="entry name" value="Nucleic acid-binding proteins"/>
    <property type="match status" value="1"/>
</dbReference>
<dbReference type="Pfam" id="PF00271">
    <property type="entry name" value="Helicase_C"/>
    <property type="match status" value="1"/>
</dbReference>
<evidence type="ECO:0000256" key="6">
    <source>
        <dbReference type="ARBA" id="ARBA00022806"/>
    </source>
</evidence>
<dbReference type="InterPro" id="IPR027417">
    <property type="entry name" value="P-loop_NTPase"/>
</dbReference>
<comment type="caution">
    <text evidence="18">The sequence shown here is derived from an EMBL/GenBank/DDBJ whole genome shotgun (WGS) entry which is preliminary data.</text>
</comment>
<evidence type="ECO:0000256" key="10">
    <source>
        <dbReference type="ARBA" id="ARBA00023204"/>
    </source>
</evidence>
<dbReference type="InterPro" id="IPR014001">
    <property type="entry name" value="Helicase_ATP-bd"/>
</dbReference>
<evidence type="ECO:0000256" key="11">
    <source>
        <dbReference type="ARBA" id="ARBA00023235"/>
    </source>
</evidence>
<dbReference type="InterPro" id="IPR047112">
    <property type="entry name" value="RecG/Mfd"/>
</dbReference>
<dbReference type="Pfam" id="PF19833">
    <property type="entry name" value="RecG_dom3_C"/>
    <property type="match status" value="1"/>
</dbReference>
<proteinExistence type="inferred from homology"/>
<evidence type="ECO:0000256" key="9">
    <source>
        <dbReference type="ARBA" id="ARBA00023172"/>
    </source>
</evidence>
<dbReference type="GO" id="GO:0003677">
    <property type="term" value="F:DNA binding"/>
    <property type="evidence" value="ECO:0007669"/>
    <property type="project" value="UniProtKB-KW"/>
</dbReference>
<evidence type="ECO:0000256" key="7">
    <source>
        <dbReference type="ARBA" id="ARBA00022840"/>
    </source>
</evidence>
<dbReference type="PANTHER" id="PTHR47964:SF1">
    <property type="entry name" value="ATP-DEPENDENT DNA HELICASE HOMOLOG RECG, CHLOROPLASTIC"/>
    <property type="match status" value="1"/>
</dbReference>
<comment type="similarity">
    <text evidence="1 15">Belongs to the helicase family. RecG subfamily.</text>
</comment>
<evidence type="ECO:0000259" key="16">
    <source>
        <dbReference type="PROSITE" id="PS51192"/>
    </source>
</evidence>
<dbReference type="NCBIfam" id="NF008165">
    <property type="entry name" value="PRK10917.1-3"/>
    <property type="match status" value="1"/>
</dbReference>
<dbReference type="GO" id="GO:0006310">
    <property type="term" value="P:DNA recombination"/>
    <property type="evidence" value="ECO:0007669"/>
    <property type="project" value="UniProtKB-UniRule"/>
</dbReference>
<accession>A0A0G1UWZ9</accession>
<evidence type="ECO:0000256" key="2">
    <source>
        <dbReference type="ARBA" id="ARBA00017846"/>
    </source>
</evidence>
<dbReference type="PROSITE" id="PS51192">
    <property type="entry name" value="HELICASE_ATP_BIND_1"/>
    <property type="match status" value="1"/>
</dbReference>
<keyword evidence="3 15" id="KW-0547">Nucleotide-binding</keyword>
<dbReference type="Proteomes" id="UP000034600">
    <property type="component" value="Unassembled WGS sequence"/>
</dbReference>
<evidence type="ECO:0000256" key="12">
    <source>
        <dbReference type="ARBA" id="ARBA00034617"/>
    </source>
</evidence>
<dbReference type="SUPFAM" id="SSF52540">
    <property type="entry name" value="P-loop containing nucleoside triphosphate hydrolases"/>
    <property type="match status" value="2"/>
</dbReference>
<feature type="domain" description="Helicase ATP-binding" evidence="16">
    <location>
        <begin position="275"/>
        <end position="447"/>
    </location>
</feature>
<dbReference type="PROSITE" id="PS51194">
    <property type="entry name" value="HELICASE_CTER"/>
    <property type="match status" value="1"/>
</dbReference>
<dbReference type="GO" id="GO:0043138">
    <property type="term" value="F:3'-5' DNA helicase activity"/>
    <property type="evidence" value="ECO:0007669"/>
    <property type="project" value="UniProtKB-EC"/>
</dbReference>
<dbReference type="InterPro" id="IPR033454">
    <property type="entry name" value="RecG_wedge"/>
</dbReference>
<dbReference type="SUPFAM" id="SSF50249">
    <property type="entry name" value="Nucleic acid-binding proteins"/>
    <property type="match status" value="1"/>
</dbReference>
<dbReference type="NCBIfam" id="TIGR00643">
    <property type="entry name" value="recG"/>
    <property type="match status" value="1"/>
</dbReference>
<dbReference type="SMART" id="SM00490">
    <property type="entry name" value="HELICc"/>
    <property type="match status" value="1"/>
</dbReference>
<organism evidence="18 19">
    <name type="scientific">Candidatus Jorgensenbacteria bacterium GW2011_GWC1_48_8</name>
    <dbReference type="NCBI Taxonomy" id="1618666"/>
    <lineage>
        <taxon>Bacteria</taxon>
        <taxon>Candidatus Joergenseniibacteriota</taxon>
    </lineage>
</organism>
<keyword evidence="5 15" id="KW-0378">Hydrolase</keyword>
<dbReference type="EMBL" id="LCPO01000014">
    <property type="protein sequence ID" value="KKU98769.1"/>
    <property type="molecule type" value="Genomic_DNA"/>
</dbReference>
<dbReference type="Pfam" id="PF17191">
    <property type="entry name" value="RecG_wedge"/>
    <property type="match status" value="1"/>
</dbReference>
<reference evidence="18 19" key="1">
    <citation type="journal article" date="2015" name="Nature">
        <title>rRNA introns, odd ribosomes, and small enigmatic genomes across a large radiation of phyla.</title>
        <authorList>
            <person name="Brown C.T."/>
            <person name="Hug L.A."/>
            <person name="Thomas B.C."/>
            <person name="Sharon I."/>
            <person name="Castelle C.J."/>
            <person name="Singh A."/>
            <person name="Wilkins M.J."/>
            <person name="Williams K.H."/>
            <person name="Banfield J.F."/>
        </authorList>
    </citation>
    <scope>NUCLEOTIDE SEQUENCE [LARGE SCALE GENOMIC DNA]</scope>
</reference>
<evidence type="ECO:0000313" key="19">
    <source>
        <dbReference type="Proteomes" id="UP000034600"/>
    </source>
</evidence>
<evidence type="ECO:0000256" key="14">
    <source>
        <dbReference type="ARBA" id="ARBA00048988"/>
    </source>
</evidence>
<evidence type="ECO:0000256" key="8">
    <source>
        <dbReference type="ARBA" id="ARBA00023125"/>
    </source>
</evidence>
<dbReference type="GO" id="GO:0006281">
    <property type="term" value="P:DNA repair"/>
    <property type="evidence" value="ECO:0007669"/>
    <property type="project" value="UniProtKB-UniRule"/>
</dbReference>
<evidence type="ECO:0000256" key="13">
    <source>
        <dbReference type="ARBA" id="ARBA00034808"/>
    </source>
</evidence>
<gene>
    <name evidence="18" type="ORF">UY32_C0014G0002</name>
</gene>
<dbReference type="GO" id="GO:0005524">
    <property type="term" value="F:ATP binding"/>
    <property type="evidence" value="ECO:0007669"/>
    <property type="project" value="UniProtKB-KW"/>
</dbReference>
<dbReference type="InterPro" id="IPR004609">
    <property type="entry name" value="ATP-dep_DNA_helicase_RecG"/>
</dbReference>
<dbReference type="AlphaFoldDB" id="A0A0G1UWZ9"/>
<comment type="catalytic activity">
    <reaction evidence="14 15">
        <text>ATP + H2O = ADP + phosphate + H(+)</text>
        <dbReference type="Rhea" id="RHEA:13065"/>
        <dbReference type="ChEBI" id="CHEBI:15377"/>
        <dbReference type="ChEBI" id="CHEBI:15378"/>
        <dbReference type="ChEBI" id="CHEBI:30616"/>
        <dbReference type="ChEBI" id="CHEBI:43474"/>
        <dbReference type="ChEBI" id="CHEBI:456216"/>
        <dbReference type="EC" id="5.6.2.4"/>
    </reaction>
</comment>
<dbReference type="InterPro" id="IPR001650">
    <property type="entry name" value="Helicase_C-like"/>
</dbReference>
<dbReference type="Pfam" id="PF00270">
    <property type="entry name" value="DEAD"/>
    <property type="match status" value="1"/>
</dbReference>
<evidence type="ECO:0000256" key="5">
    <source>
        <dbReference type="ARBA" id="ARBA00022801"/>
    </source>
</evidence>
<dbReference type="NCBIfam" id="NF008168">
    <property type="entry name" value="PRK10917.2-2"/>
    <property type="match status" value="1"/>
</dbReference>